<dbReference type="AlphaFoldDB" id="N1PVU7"/>
<name>N1PVU7_DOTSN</name>
<feature type="region of interest" description="Disordered" evidence="1">
    <location>
        <begin position="253"/>
        <end position="407"/>
    </location>
</feature>
<keyword evidence="2" id="KW-1133">Transmembrane helix</keyword>
<proteinExistence type="predicted"/>
<feature type="compositionally biased region" description="Polar residues" evidence="1">
    <location>
        <begin position="163"/>
        <end position="181"/>
    </location>
</feature>
<reference evidence="5" key="1">
    <citation type="journal article" date="2012" name="PLoS Genet.">
        <title>The genomes of the fungal plant pathogens Cladosporium fulvum and Dothistroma septosporum reveal adaptation to different hosts and lifestyles but also signatures of common ancestry.</title>
        <authorList>
            <person name="de Wit P.J.G.M."/>
            <person name="van der Burgt A."/>
            <person name="Oekmen B."/>
            <person name="Stergiopoulos I."/>
            <person name="Abd-Elsalam K.A."/>
            <person name="Aerts A.L."/>
            <person name="Bahkali A.H."/>
            <person name="Beenen H.G."/>
            <person name="Chettri P."/>
            <person name="Cox M.P."/>
            <person name="Datema E."/>
            <person name="de Vries R.P."/>
            <person name="Dhillon B."/>
            <person name="Ganley A.R."/>
            <person name="Griffiths S.A."/>
            <person name="Guo Y."/>
            <person name="Hamelin R.C."/>
            <person name="Henrissat B."/>
            <person name="Kabir M.S."/>
            <person name="Jashni M.K."/>
            <person name="Kema G."/>
            <person name="Klaubauf S."/>
            <person name="Lapidus A."/>
            <person name="Levasseur A."/>
            <person name="Lindquist E."/>
            <person name="Mehrabi R."/>
            <person name="Ohm R.A."/>
            <person name="Owen T.J."/>
            <person name="Salamov A."/>
            <person name="Schwelm A."/>
            <person name="Schijlen E."/>
            <person name="Sun H."/>
            <person name="van den Burg H.A."/>
            <person name="van Ham R.C.H.J."/>
            <person name="Zhang S."/>
            <person name="Goodwin S.B."/>
            <person name="Grigoriev I.V."/>
            <person name="Collemare J."/>
            <person name="Bradshaw R.E."/>
        </authorList>
    </citation>
    <scope>NUCLEOTIDE SEQUENCE [LARGE SCALE GENOMIC DNA]</scope>
    <source>
        <strain evidence="5">NZE10 / CBS 128990</strain>
    </source>
</reference>
<dbReference type="Proteomes" id="UP000016933">
    <property type="component" value="Unassembled WGS sequence"/>
</dbReference>
<feature type="signal peptide" evidence="3">
    <location>
        <begin position="1"/>
        <end position="17"/>
    </location>
</feature>
<evidence type="ECO:0000313" key="5">
    <source>
        <dbReference type="Proteomes" id="UP000016933"/>
    </source>
</evidence>
<keyword evidence="2" id="KW-0472">Membrane</keyword>
<dbReference type="eggNOG" id="ENOG502RV5Q">
    <property type="taxonomic scope" value="Eukaryota"/>
</dbReference>
<keyword evidence="2" id="KW-0812">Transmembrane</keyword>
<feature type="transmembrane region" description="Helical" evidence="2">
    <location>
        <begin position="188"/>
        <end position="210"/>
    </location>
</feature>
<dbReference type="HOGENOM" id="CLU_520764_0_0_1"/>
<evidence type="ECO:0000313" key="4">
    <source>
        <dbReference type="EMBL" id="EME47507.1"/>
    </source>
</evidence>
<evidence type="ECO:0000256" key="2">
    <source>
        <dbReference type="SAM" id="Phobius"/>
    </source>
</evidence>
<protein>
    <recommendedName>
        <fullName evidence="6">Mid2 domain-containing protein</fullName>
    </recommendedName>
</protein>
<dbReference type="OrthoDB" id="5411141at2759"/>
<gene>
    <name evidence="4" type="ORF">DOTSEDRAFT_31931</name>
</gene>
<keyword evidence="5" id="KW-1185">Reference proteome</keyword>
<feature type="compositionally biased region" description="Basic and acidic residues" evidence="1">
    <location>
        <begin position="325"/>
        <end position="336"/>
    </location>
</feature>
<feature type="compositionally biased region" description="Basic residues" evidence="1">
    <location>
        <begin position="470"/>
        <end position="482"/>
    </location>
</feature>
<dbReference type="STRING" id="675120.N1PVU7"/>
<evidence type="ECO:0008006" key="6">
    <source>
        <dbReference type="Google" id="ProtNLM"/>
    </source>
</evidence>
<dbReference type="OMA" id="RIIPPGR"/>
<sequence>MSSWAVSLAICTSLALPAPPCPAPLRPAPSLCRWSGLASPLASLGPAAATPTPPPRLILAWAGFCTTQSVRSILAVPYACCWTSASTNRPAIWPLIDSSTSGKLIVTFTRLQTTGSLLTNPLMAGFDDQPASGFSTSTVAFVPATATFAATPTSSSSTASTTPLYGTTSAGQQPNNEYSSGLSSSARKVVICTTTIGGTLILALLIYALWRKRRGVSYSEIVRFRPQSDPDMTGPNPLNERLTALPIYRHKRFSVRSSRHSMTGAPRPPTKKASNRSLLEKNFRSQTPEPLVSPRPQTAKSSKALRKKSSRGFTNATPPQLFLSEPEKARTGRPSEDLPVMGHFIHSKTSYSNMKHGDRPSTGPNPTSLEPDQRPHLHLEKPDSPDRWSWTNSQAPPTPRIIPPGRLSFSARSIRSISSWVTTGSKKRDEEPPKMPSLLRPTPKRQRSRQGLLKNQAVQPILAPPPARTRLSKHPGGGRHGRVGSLSSIFKPNPDFLIPASLSPRGEEPQAGTPGSIEMAQEP</sequence>
<evidence type="ECO:0000256" key="1">
    <source>
        <dbReference type="SAM" id="MobiDB-lite"/>
    </source>
</evidence>
<feature type="region of interest" description="Disordered" evidence="1">
    <location>
        <begin position="151"/>
        <end position="181"/>
    </location>
</feature>
<feature type="region of interest" description="Disordered" evidence="1">
    <location>
        <begin position="420"/>
        <end position="523"/>
    </location>
</feature>
<feature type="compositionally biased region" description="Basic and acidic residues" evidence="1">
    <location>
        <begin position="371"/>
        <end position="386"/>
    </location>
</feature>
<feature type="compositionally biased region" description="Low complexity" evidence="1">
    <location>
        <begin position="151"/>
        <end position="162"/>
    </location>
</feature>
<reference evidence="4 5" key="2">
    <citation type="journal article" date="2012" name="PLoS Pathog.">
        <title>Diverse lifestyles and strategies of plant pathogenesis encoded in the genomes of eighteen Dothideomycetes fungi.</title>
        <authorList>
            <person name="Ohm R.A."/>
            <person name="Feau N."/>
            <person name="Henrissat B."/>
            <person name="Schoch C.L."/>
            <person name="Horwitz B.A."/>
            <person name="Barry K.W."/>
            <person name="Condon B.J."/>
            <person name="Copeland A.C."/>
            <person name="Dhillon B."/>
            <person name="Glaser F."/>
            <person name="Hesse C.N."/>
            <person name="Kosti I."/>
            <person name="LaButti K."/>
            <person name="Lindquist E.A."/>
            <person name="Lucas S."/>
            <person name="Salamov A.A."/>
            <person name="Bradshaw R.E."/>
            <person name="Ciuffetti L."/>
            <person name="Hamelin R.C."/>
            <person name="Kema G.H.J."/>
            <person name="Lawrence C."/>
            <person name="Scott J.A."/>
            <person name="Spatafora J.W."/>
            <person name="Turgeon B.G."/>
            <person name="de Wit P.J.G.M."/>
            <person name="Zhong S."/>
            <person name="Goodwin S.B."/>
            <person name="Grigoriev I.V."/>
        </authorList>
    </citation>
    <scope>NUCLEOTIDE SEQUENCE [LARGE SCALE GENOMIC DNA]</scope>
    <source>
        <strain evidence="5">NZE10 / CBS 128990</strain>
    </source>
</reference>
<keyword evidence="3" id="KW-0732">Signal</keyword>
<organism evidence="4 5">
    <name type="scientific">Dothistroma septosporum (strain NZE10 / CBS 128990)</name>
    <name type="common">Red band needle blight fungus</name>
    <name type="synonym">Mycosphaerella pini</name>
    <dbReference type="NCBI Taxonomy" id="675120"/>
    <lineage>
        <taxon>Eukaryota</taxon>
        <taxon>Fungi</taxon>
        <taxon>Dikarya</taxon>
        <taxon>Ascomycota</taxon>
        <taxon>Pezizomycotina</taxon>
        <taxon>Dothideomycetes</taxon>
        <taxon>Dothideomycetidae</taxon>
        <taxon>Mycosphaerellales</taxon>
        <taxon>Mycosphaerellaceae</taxon>
        <taxon>Dothistroma</taxon>
    </lineage>
</organism>
<dbReference type="EMBL" id="KB446536">
    <property type="protein sequence ID" value="EME47507.1"/>
    <property type="molecule type" value="Genomic_DNA"/>
</dbReference>
<evidence type="ECO:0000256" key="3">
    <source>
        <dbReference type="SAM" id="SignalP"/>
    </source>
</evidence>
<accession>N1PVU7</accession>
<feature type="chain" id="PRO_5004109375" description="Mid2 domain-containing protein" evidence="3">
    <location>
        <begin position="18"/>
        <end position="523"/>
    </location>
</feature>